<evidence type="ECO:0000313" key="3">
    <source>
        <dbReference type="Proteomes" id="UP000070544"/>
    </source>
</evidence>
<keyword evidence="3" id="KW-1185">Reference proteome</keyword>
<dbReference type="SUPFAM" id="SSF57850">
    <property type="entry name" value="RING/U-box"/>
    <property type="match status" value="1"/>
</dbReference>
<dbReference type="OrthoDB" id="298344at2759"/>
<evidence type="ECO:0000313" key="2">
    <source>
        <dbReference type="EMBL" id="KXS08906.1"/>
    </source>
</evidence>
<dbReference type="SUPFAM" id="SSF51197">
    <property type="entry name" value="Clavaminate synthase-like"/>
    <property type="match status" value="1"/>
</dbReference>
<dbReference type="AlphaFoldDB" id="A0A138ZWN0"/>
<proteinExistence type="predicted"/>
<dbReference type="Pfam" id="PF02373">
    <property type="entry name" value="JmjC"/>
    <property type="match status" value="1"/>
</dbReference>
<gene>
    <name evidence="2" type="ORF">M427DRAFT_76162</name>
</gene>
<dbReference type="Gene3D" id="2.60.120.650">
    <property type="entry name" value="Cupin"/>
    <property type="match status" value="1"/>
</dbReference>
<dbReference type="Proteomes" id="UP000070544">
    <property type="component" value="Unassembled WGS sequence"/>
</dbReference>
<reference evidence="2 3" key="1">
    <citation type="journal article" date="2015" name="Genome Biol. Evol.">
        <title>Phylogenomic analyses indicate that early fungi evolved digesting cell walls of algal ancestors of land plants.</title>
        <authorList>
            <person name="Chang Y."/>
            <person name="Wang S."/>
            <person name="Sekimoto S."/>
            <person name="Aerts A.L."/>
            <person name="Choi C."/>
            <person name="Clum A."/>
            <person name="LaButti K.M."/>
            <person name="Lindquist E.A."/>
            <person name="Yee Ngan C."/>
            <person name="Ohm R.A."/>
            <person name="Salamov A.A."/>
            <person name="Grigoriev I.V."/>
            <person name="Spatafora J.W."/>
            <person name="Berbee M.L."/>
        </authorList>
    </citation>
    <scope>NUCLEOTIDE SEQUENCE [LARGE SCALE GENOMIC DNA]</scope>
    <source>
        <strain evidence="2 3">JEL478</strain>
    </source>
</reference>
<name>A0A138ZWN0_GONPJ</name>
<protein>
    <recommendedName>
        <fullName evidence="1">JmjC domain-containing protein</fullName>
    </recommendedName>
</protein>
<dbReference type="InterPro" id="IPR003347">
    <property type="entry name" value="JmjC_dom"/>
</dbReference>
<accession>A0A138ZWN0</accession>
<dbReference type="PROSITE" id="PS51184">
    <property type="entry name" value="JMJC"/>
    <property type="match status" value="1"/>
</dbReference>
<evidence type="ECO:0000259" key="1">
    <source>
        <dbReference type="PROSITE" id="PS51184"/>
    </source>
</evidence>
<dbReference type="SMART" id="SM00558">
    <property type="entry name" value="JmjC"/>
    <property type="match status" value="1"/>
</dbReference>
<feature type="domain" description="JmjC" evidence="1">
    <location>
        <begin position="84"/>
        <end position="253"/>
    </location>
</feature>
<sequence length="539" mass="60477">MLEWNDRFVQDAWHSRSPILFRNAVTKLGFDDDFLSMQAVLHADPHLGAEVFNRRTGLVKRNVRLSDYLNSHDEHEYARDISCPDSLRDQLMSKIPSAIRYHGANDIFSCIPQGLQVEKLMMYIGGHGSGTAGHVDACGTIAINMMTDGTHQSRALWIVVSDLEKAAEVWQRHGIYPVSCQQNLFTDSGVLPYAKAVENSAYIFLQRVGDMVILPGNAAHQVVNLGDTSLKVAWNVGTPATLDTFIRTIQPHYAAAGKTETYRSKYTALMATAAATKYRLKSLSDISFFAQASDFAPTYPEDLAVLIRLLDYIIQDEAVTVDATGYRKEVNARELLNEPISCNVCNCDIFNRAWICESCANPSFELCNSCRADGRSCVNQSHTLVPVQQYEMEDLYFLLRQACLAYELWTNQAIAGLWAQSNVLSSTTKAWMWHSKTRPSVSIANKDSVLDTRSKAKRRKVCVQPKPCEIHNGDSVEEVTQDRNCLATLYDLPSAWKCSQCRGKKGGFRCEFLGDKLYLISWRDGTTSYARDIIRVVTK</sequence>
<organism evidence="2 3">
    <name type="scientific">Gonapodya prolifera (strain JEL478)</name>
    <name type="common">Monoblepharis prolifera</name>
    <dbReference type="NCBI Taxonomy" id="1344416"/>
    <lineage>
        <taxon>Eukaryota</taxon>
        <taxon>Fungi</taxon>
        <taxon>Fungi incertae sedis</taxon>
        <taxon>Chytridiomycota</taxon>
        <taxon>Chytridiomycota incertae sedis</taxon>
        <taxon>Monoblepharidomycetes</taxon>
        <taxon>Monoblepharidales</taxon>
        <taxon>Gonapodyaceae</taxon>
        <taxon>Gonapodya</taxon>
    </lineage>
</organism>
<dbReference type="STRING" id="1344416.A0A138ZWN0"/>
<dbReference type="EMBL" id="KQ965927">
    <property type="protein sequence ID" value="KXS08906.1"/>
    <property type="molecule type" value="Genomic_DNA"/>
</dbReference>